<sequence>MRVLITGATGLIGSEIVKKCLEKNISVHYLTTSHSKIEEKENYKGFFWDPKKGEIDSSCLQDVDTIIHLAGATISKRWTPQYKTEILESRILSGNILFNAIQKNKQQIKHFISASGVNIYPSDFNKNYTEEANKIDETFLGNVVTSWEEIADKFSVLDIKVSKIRTGMVLNQEEGALPEILKPIKLGAGASLASGKQWQSWIHIEDIARLYVYVLENQLEGVFNAVAPNPVTNKELTHLVAKKLDKTIWLPNVPAFALKLILGEMATLVTSSQKVSSQKIEDKGYQFKFPDLESALNDLL</sequence>
<reference evidence="4" key="1">
    <citation type="journal article" date="2014" name="Int. J. Syst. Evol. Microbiol.">
        <title>Complete genome sequence of Corynebacterium casei LMG S-19264T (=DSM 44701T), isolated from a smear-ripened cheese.</title>
        <authorList>
            <consortium name="US DOE Joint Genome Institute (JGI-PGF)"/>
            <person name="Walter F."/>
            <person name="Albersmeier A."/>
            <person name="Kalinowski J."/>
            <person name="Ruckert C."/>
        </authorList>
    </citation>
    <scope>NUCLEOTIDE SEQUENCE</scope>
    <source>
        <strain evidence="4">CGMCC 1.12924</strain>
    </source>
</reference>
<accession>A0A8J2VDA2</accession>
<reference evidence="4" key="2">
    <citation type="submission" date="2020-09" db="EMBL/GenBank/DDBJ databases">
        <authorList>
            <person name="Sun Q."/>
            <person name="Zhou Y."/>
        </authorList>
    </citation>
    <scope>NUCLEOTIDE SEQUENCE</scope>
    <source>
        <strain evidence="4">CGMCC 1.12924</strain>
    </source>
</reference>
<evidence type="ECO:0000256" key="1">
    <source>
        <dbReference type="ARBA" id="ARBA00009353"/>
    </source>
</evidence>
<dbReference type="PANTHER" id="PTHR11092:SF0">
    <property type="entry name" value="EPIMERASE FAMILY PROTEIN SDR39U1"/>
    <property type="match status" value="1"/>
</dbReference>
<dbReference type="Pfam" id="PF01370">
    <property type="entry name" value="Epimerase"/>
    <property type="match status" value="1"/>
</dbReference>
<comment type="similarity">
    <text evidence="1">Belongs to the NAD(P)-dependent epimerase/dehydratase family. SDR39U1 subfamily.</text>
</comment>
<evidence type="ECO:0000259" key="2">
    <source>
        <dbReference type="Pfam" id="PF01370"/>
    </source>
</evidence>
<organism evidence="4 5">
    <name type="scientific">Planktosalinus lacus</name>
    <dbReference type="NCBI Taxonomy" id="1526573"/>
    <lineage>
        <taxon>Bacteria</taxon>
        <taxon>Pseudomonadati</taxon>
        <taxon>Bacteroidota</taxon>
        <taxon>Flavobacteriia</taxon>
        <taxon>Flavobacteriales</taxon>
        <taxon>Flavobacteriaceae</taxon>
        <taxon>Planktosalinus</taxon>
    </lineage>
</organism>
<dbReference type="InterPro" id="IPR013549">
    <property type="entry name" value="DUF1731"/>
</dbReference>
<keyword evidence="5" id="KW-1185">Reference proteome</keyword>
<protein>
    <submittedName>
        <fullName evidence="4">NAD-dependent epimerase</fullName>
    </submittedName>
</protein>
<evidence type="ECO:0000313" key="4">
    <source>
        <dbReference type="EMBL" id="GGD98296.1"/>
    </source>
</evidence>
<dbReference type="PANTHER" id="PTHR11092">
    <property type="entry name" value="SUGAR NUCLEOTIDE EPIMERASE RELATED"/>
    <property type="match status" value="1"/>
</dbReference>
<evidence type="ECO:0000313" key="5">
    <source>
        <dbReference type="Proteomes" id="UP000652231"/>
    </source>
</evidence>
<dbReference type="InterPro" id="IPR010099">
    <property type="entry name" value="SDR39U1"/>
</dbReference>
<dbReference type="RefSeq" id="WP_188442542.1">
    <property type="nucleotide sequence ID" value="NZ_BMGK01000009.1"/>
</dbReference>
<feature type="domain" description="NAD-dependent epimerase/dehydratase" evidence="2">
    <location>
        <begin position="3"/>
        <end position="126"/>
    </location>
</feature>
<comment type="caution">
    <text evidence="4">The sequence shown here is derived from an EMBL/GenBank/DDBJ whole genome shotgun (WGS) entry which is preliminary data.</text>
</comment>
<dbReference type="Proteomes" id="UP000652231">
    <property type="component" value="Unassembled WGS sequence"/>
</dbReference>
<dbReference type="EMBL" id="BMGK01000009">
    <property type="protein sequence ID" value="GGD98296.1"/>
    <property type="molecule type" value="Genomic_DNA"/>
</dbReference>
<dbReference type="Gene3D" id="3.40.50.720">
    <property type="entry name" value="NAD(P)-binding Rossmann-like Domain"/>
    <property type="match status" value="1"/>
</dbReference>
<evidence type="ECO:0000259" key="3">
    <source>
        <dbReference type="Pfam" id="PF08338"/>
    </source>
</evidence>
<dbReference type="InterPro" id="IPR036291">
    <property type="entry name" value="NAD(P)-bd_dom_sf"/>
</dbReference>
<dbReference type="SUPFAM" id="SSF51735">
    <property type="entry name" value="NAD(P)-binding Rossmann-fold domains"/>
    <property type="match status" value="1"/>
</dbReference>
<dbReference type="NCBIfam" id="TIGR01777">
    <property type="entry name" value="yfcH"/>
    <property type="match status" value="1"/>
</dbReference>
<name>A0A8J2VDA2_9FLAO</name>
<dbReference type="AlphaFoldDB" id="A0A8J2VDA2"/>
<proteinExistence type="inferred from homology"/>
<gene>
    <name evidence="4" type="ORF">GCM10011312_22280</name>
</gene>
<dbReference type="Pfam" id="PF08338">
    <property type="entry name" value="DUF1731"/>
    <property type="match status" value="1"/>
</dbReference>
<feature type="domain" description="DUF1731" evidence="3">
    <location>
        <begin position="253"/>
        <end position="299"/>
    </location>
</feature>
<dbReference type="InterPro" id="IPR001509">
    <property type="entry name" value="Epimerase_deHydtase"/>
</dbReference>